<dbReference type="InterPro" id="IPR024764">
    <property type="entry name" value="TFIIIC_Znf"/>
</dbReference>
<evidence type="ECO:0008006" key="5">
    <source>
        <dbReference type="Google" id="ProtNLM"/>
    </source>
</evidence>
<evidence type="ECO:0000259" key="2">
    <source>
        <dbReference type="Pfam" id="PF12660"/>
    </source>
</evidence>
<feature type="domain" description="Transcription factor IIIC putative zinc-finger" evidence="2">
    <location>
        <begin position="636"/>
        <end position="732"/>
    </location>
</feature>
<name>A0A3D8QAW2_9EURO</name>
<dbReference type="GeneID" id="38121561"/>
<feature type="domain" description="Transcription factor IIIC 90kDa subunit N-terminal" evidence="1">
    <location>
        <begin position="19"/>
        <end position="528"/>
    </location>
</feature>
<dbReference type="GO" id="GO:0000127">
    <property type="term" value="C:transcription factor TFIIIC complex"/>
    <property type="evidence" value="ECO:0007669"/>
    <property type="project" value="InterPro"/>
</dbReference>
<sequence length="734" mass="80233">MLEPLELQVFPSSYNCISWSEDGEIAVAAGEFVHILTPKVSSKKEANGTTANASSTEWHKTRFRTNVFTINEWPIMFPQPRDHFSVGAEQSFSNVAGVAWSPPGLGKYRRSVLAVLTSNMVLTIYAPTNNPGKWTRIAIVNKALERYFHESIENDTLSSRTQSFRKDIEDHTARTRKSNIRSFTWIPPLKVPAQDQLYPGPETRWGTSLLAITNEDNDLVFLHVQQSNPEHVSQEPLRVQAVSTVSLPTSAGFNQSLQPNSLLANAVRSKIRSLYLASGPWLYQSHKQNSNGEGSISATVNVATVQGSNLRVVILSASLKPRSRNSQEEPRFDLSFNATENTAVPAGHTDFVFTGPIHWAHNVQPGRVSMAVGARAMVAFIDIPESAYRGQDSETSDVKSHRFPIMVESRDGISSTQSALHEGISGMTITMAPESEMPTLHFASVGGYAAVLPLAATGELSTAPWSDKVEDLRDRFDIDRDLGGLAIARIWGLASLQGLIATAVTLQAGDMIEYRINAEDRLSIVFSTADGQPANPENLACLRESPISSVDFARERRDHVLQYILGNHIETKDALSPKVLYAAACCAIVQSQSAELLAHAREVLERLSANGDLDLSDEIARCSDSGGTIEARPAEALNGPGGETFEKCEVCDAGIAWHSAEEARCATGHVFVRCNMTFLAIQEPGISKFCPKCEIEYLDEDLVGLAGHVDIQETCKILSNAFDTCVYCDGKLRA</sequence>
<gene>
    <name evidence="3" type="ORF">DSM5745_11191</name>
</gene>
<dbReference type="STRING" id="1810919.A0A3D8QAW2"/>
<dbReference type="Proteomes" id="UP000256690">
    <property type="component" value="Unassembled WGS sequence"/>
</dbReference>
<evidence type="ECO:0000313" key="3">
    <source>
        <dbReference type="EMBL" id="RDW58985.1"/>
    </source>
</evidence>
<dbReference type="GO" id="GO:0004402">
    <property type="term" value="F:histone acetyltransferase activity"/>
    <property type="evidence" value="ECO:0007669"/>
    <property type="project" value="InterPro"/>
</dbReference>
<dbReference type="RefSeq" id="XP_026598282.1">
    <property type="nucleotide sequence ID" value="XM_026753207.1"/>
</dbReference>
<dbReference type="InterPro" id="IPR044230">
    <property type="entry name" value="GTF3C4"/>
</dbReference>
<organism evidence="3 4">
    <name type="scientific">Aspergillus mulundensis</name>
    <dbReference type="NCBI Taxonomy" id="1810919"/>
    <lineage>
        <taxon>Eukaryota</taxon>
        <taxon>Fungi</taxon>
        <taxon>Dikarya</taxon>
        <taxon>Ascomycota</taxon>
        <taxon>Pezizomycotina</taxon>
        <taxon>Eurotiomycetes</taxon>
        <taxon>Eurotiomycetidae</taxon>
        <taxon>Eurotiales</taxon>
        <taxon>Aspergillaceae</taxon>
        <taxon>Aspergillus</taxon>
        <taxon>Aspergillus subgen. Nidulantes</taxon>
    </lineage>
</organism>
<dbReference type="Pfam" id="PF12660">
    <property type="entry name" value="zf-TFIIIC"/>
    <property type="match status" value="1"/>
</dbReference>
<dbReference type="OrthoDB" id="6021743at2759"/>
<dbReference type="Pfam" id="PF12657">
    <property type="entry name" value="TFIIIC_delta"/>
    <property type="match status" value="1"/>
</dbReference>
<dbReference type="GO" id="GO:0006384">
    <property type="term" value="P:transcription initiation at RNA polymerase III promoter"/>
    <property type="evidence" value="ECO:0007669"/>
    <property type="project" value="InterPro"/>
</dbReference>
<evidence type="ECO:0000313" key="4">
    <source>
        <dbReference type="Proteomes" id="UP000256690"/>
    </source>
</evidence>
<protein>
    <recommendedName>
        <fullName evidence="5">Transcription factor IIIC putative zinc-finger domain-containing protein</fullName>
    </recommendedName>
</protein>
<proteinExistence type="predicted"/>
<evidence type="ECO:0000259" key="1">
    <source>
        <dbReference type="Pfam" id="PF12657"/>
    </source>
</evidence>
<keyword evidence="4" id="KW-1185">Reference proteome</keyword>
<accession>A0A3D8QAW2</accession>
<dbReference type="EMBL" id="PVWQ01000022">
    <property type="protein sequence ID" value="RDW58985.1"/>
    <property type="molecule type" value="Genomic_DNA"/>
</dbReference>
<comment type="caution">
    <text evidence="3">The sequence shown here is derived from an EMBL/GenBank/DDBJ whole genome shotgun (WGS) entry which is preliminary data.</text>
</comment>
<dbReference type="InterPro" id="IPR024761">
    <property type="entry name" value="TFIIIC_delta_N"/>
</dbReference>
<dbReference type="AlphaFoldDB" id="A0A3D8QAW2"/>
<dbReference type="PANTHER" id="PTHR15496">
    <property type="entry name" value="GENERAL TRANSCRIPTION FACTOR 3C POLYPEPTIDE 4 FAMILY"/>
    <property type="match status" value="1"/>
</dbReference>
<dbReference type="PANTHER" id="PTHR15496:SF2">
    <property type="entry name" value="GENERAL TRANSCRIPTION FACTOR 3C POLYPEPTIDE 4"/>
    <property type="match status" value="1"/>
</dbReference>
<reference evidence="3 4" key="1">
    <citation type="journal article" date="2018" name="IMA Fungus">
        <title>IMA Genome-F 9: Draft genome sequence of Annulohypoxylon stygium, Aspergillus mulundensis, Berkeleyomyces basicola (syn. Thielaviopsis basicola), Ceratocystis smalleyi, two Cercospora beticola strains, Coleophoma cylindrospora, Fusarium fracticaudum, Phialophora cf. hyalina, and Morchella septimelata.</title>
        <authorList>
            <person name="Wingfield B.D."/>
            <person name="Bills G.F."/>
            <person name="Dong Y."/>
            <person name="Huang W."/>
            <person name="Nel W.J."/>
            <person name="Swalarsk-Parry B.S."/>
            <person name="Vaghefi N."/>
            <person name="Wilken P.M."/>
            <person name="An Z."/>
            <person name="de Beer Z.W."/>
            <person name="De Vos L."/>
            <person name="Chen L."/>
            <person name="Duong T.A."/>
            <person name="Gao Y."/>
            <person name="Hammerbacher A."/>
            <person name="Kikkert J.R."/>
            <person name="Li Y."/>
            <person name="Li H."/>
            <person name="Li K."/>
            <person name="Li Q."/>
            <person name="Liu X."/>
            <person name="Ma X."/>
            <person name="Naidoo K."/>
            <person name="Pethybridge S.J."/>
            <person name="Sun J."/>
            <person name="Steenkamp E.T."/>
            <person name="van der Nest M.A."/>
            <person name="van Wyk S."/>
            <person name="Wingfield M.J."/>
            <person name="Xiong C."/>
            <person name="Yue Q."/>
            <person name="Zhang X."/>
        </authorList>
    </citation>
    <scope>NUCLEOTIDE SEQUENCE [LARGE SCALE GENOMIC DNA]</scope>
    <source>
        <strain evidence="3 4">DSM 5745</strain>
    </source>
</reference>